<keyword evidence="5 6" id="KW-0424">Laminin EGF-like domain</keyword>
<proteinExistence type="predicted"/>
<evidence type="ECO:0000256" key="6">
    <source>
        <dbReference type="PROSITE-ProRule" id="PRU00460"/>
    </source>
</evidence>
<protein>
    <recommendedName>
        <fullName evidence="7">Laminin EGF-like domain-containing protein</fullName>
    </recommendedName>
</protein>
<evidence type="ECO:0000259" key="7">
    <source>
        <dbReference type="PROSITE" id="PS50027"/>
    </source>
</evidence>
<dbReference type="CDD" id="cd00055">
    <property type="entry name" value="EGF_Lam"/>
    <property type="match status" value="1"/>
</dbReference>
<comment type="caution">
    <text evidence="8">The sequence shown here is derived from an EMBL/GenBank/DDBJ whole genome shotgun (WGS) entry which is preliminary data.</text>
</comment>
<feature type="disulfide bond" evidence="6">
    <location>
        <begin position="120"/>
        <end position="129"/>
    </location>
</feature>
<reference evidence="8 9" key="1">
    <citation type="submission" date="2022-05" db="EMBL/GenBank/DDBJ databases">
        <authorList>
            <consortium name="Genoscope - CEA"/>
            <person name="William W."/>
        </authorList>
    </citation>
    <scope>NUCLEOTIDE SEQUENCE [LARGE SCALE GENOMIC DNA]</scope>
</reference>
<dbReference type="Proteomes" id="UP001159405">
    <property type="component" value="Unassembled WGS sequence"/>
</dbReference>
<dbReference type="SUPFAM" id="SSF57196">
    <property type="entry name" value="EGF/Laminin"/>
    <property type="match status" value="2"/>
</dbReference>
<dbReference type="InterPro" id="IPR056863">
    <property type="entry name" value="LMN_ATRN_NET-like_EGF"/>
</dbReference>
<keyword evidence="3 6" id="KW-1015">Disulfide bond</keyword>
<organism evidence="8 9">
    <name type="scientific">Porites lobata</name>
    <dbReference type="NCBI Taxonomy" id="104759"/>
    <lineage>
        <taxon>Eukaryota</taxon>
        <taxon>Metazoa</taxon>
        <taxon>Cnidaria</taxon>
        <taxon>Anthozoa</taxon>
        <taxon>Hexacorallia</taxon>
        <taxon>Scleractinia</taxon>
        <taxon>Fungiina</taxon>
        <taxon>Poritidae</taxon>
        <taxon>Porites</taxon>
    </lineage>
</organism>
<dbReference type="EMBL" id="CALNXK010000217">
    <property type="protein sequence ID" value="CAH3176825.1"/>
    <property type="molecule type" value="Genomic_DNA"/>
</dbReference>
<evidence type="ECO:0000256" key="3">
    <source>
        <dbReference type="ARBA" id="ARBA00023157"/>
    </source>
</evidence>
<keyword evidence="1" id="KW-0732">Signal</keyword>
<keyword evidence="2" id="KW-0677">Repeat</keyword>
<accession>A0ABN8RBQ1</accession>
<dbReference type="PANTHER" id="PTHR10574">
    <property type="entry name" value="NETRIN/LAMININ-RELATED"/>
    <property type="match status" value="1"/>
</dbReference>
<evidence type="ECO:0000256" key="1">
    <source>
        <dbReference type="ARBA" id="ARBA00022729"/>
    </source>
</evidence>
<gene>
    <name evidence="8" type="ORF">PLOB_00018465</name>
</gene>
<sequence>MVGLWLRWQPCAGNTCAEHDLCTTKITATADGSELPEVSGMANLYDVKMETAVKQGTRYGKAKNIEECACPPEYTGTSCQQCARGYTRLYPGPDFSPCVPCSCNGHSKECHPENGQCLACDHNTAGVKCEKCAVGYYGDATKRTS</sequence>
<dbReference type="Pfam" id="PF24973">
    <property type="entry name" value="EGF_LMN_ATRN"/>
    <property type="match status" value="1"/>
</dbReference>
<dbReference type="InterPro" id="IPR050440">
    <property type="entry name" value="Laminin/Netrin_ECM"/>
</dbReference>
<dbReference type="PANTHER" id="PTHR10574:SF406">
    <property type="entry name" value="LAMININ SUBUNIT ALPHA 5"/>
    <property type="match status" value="1"/>
</dbReference>
<dbReference type="PROSITE" id="PS50027">
    <property type="entry name" value="EGF_LAM_2"/>
    <property type="match status" value="1"/>
</dbReference>
<feature type="domain" description="Laminin EGF-like" evidence="7">
    <location>
        <begin position="101"/>
        <end position="145"/>
    </location>
</feature>
<dbReference type="Pfam" id="PF00053">
    <property type="entry name" value="EGF_laminin"/>
    <property type="match status" value="1"/>
</dbReference>
<dbReference type="Gene3D" id="2.10.25.10">
    <property type="entry name" value="Laminin"/>
    <property type="match status" value="2"/>
</dbReference>
<evidence type="ECO:0000256" key="2">
    <source>
        <dbReference type="ARBA" id="ARBA00022737"/>
    </source>
</evidence>
<dbReference type="InterPro" id="IPR002049">
    <property type="entry name" value="LE_dom"/>
</dbReference>
<evidence type="ECO:0000256" key="5">
    <source>
        <dbReference type="ARBA" id="ARBA00023292"/>
    </source>
</evidence>
<keyword evidence="9" id="KW-1185">Reference proteome</keyword>
<evidence type="ECO:0000313" key="9">
    <source>
        <dbReference type="Proteomes" id="UP001159405"/>
    </source>
</evidence>
<keyword evidence="4" id="KW-0325">Glycoprotein</keyword>
<name>A0ABN8RBQ1_9CNID</name>
<dbReference type="SMART" id="SM00180">
    <property type="entry name" value="EGF_Lam"/>
    <property type="match status" value="1"/>
</dbReference>
<comment type="caution">
    <text evidence="6">Lacks conserved residue(s) required for the propagation of feature annotation.</text>
</comment>
<evidence type="ECO:0000256" key="4">
    <source>
        <dbReference type="ARBA" id="ARBA00023180"/>
    </source>
</evidence>
<evidence type="ECO:0000313" key="8">
    <source>
        <dbReference type="EMBL" id="CAH3176825.1"/>
    </source>
</evidence>